<keyword evidence="1" id="KW-0285">Flavoprotein</keyword>
<dbReference type="OrthoDB" id="9778912at2"/>
<dbReference type="InterPro" id="IPR004136">
    <property type="entry name" value="NMO"/>
</dbReference>
<reference evidence="4 5" key="1">
    <citation type="submission" date="2019-06" db="EMBL/GenBank/DDBJ databases">
        <title>Sorghum-associated microbial communities from plants grown in Nebraska, USA.</title>
        <authorList>
            <person name="Schachtman D."/>
        </authorList>
    </citation>
    <scope>NUCLEOTIDE SEQUENCE [LARGE SCALE GENOMIC DNA]</scope>
    <source>
        <strain evidence="4 5">T529</strain>
    </source>
</reference>
<evidence type="ECO:0000313" key="4">
    <source>
        <dbReference type="EMBL" id="TWD76450.1"/>
    </source>
</evidence>
<dbReference type="CDD" id="cd04730">
    <property type="entry name" value="NPD_like"/>
    <property type="match status" value="1"/>
</dbReference>
<dbReference type="Gene3D" id="3.20.20.70">
    <property type="entry name" value="Aldolase class I"/>
    <property type="match status" value="1"/>
</dbReference>
<dbReference type="PANTHER" id="PTHR32332">
    <property type="entry name" value="2-NITROPROPANE DIOXYGENASE"/>
    <property type="match status" value="1"/>
</dbReference>
<keyword evidence="3" id="KW-0560">Oxidoreductase</keyword>
<evidence type="ECO:0000256" key="2">
    <source>
        <dbReference type="ARBA" id="ARBA00022643"/>
    </source>
</evidence>
<dbReference type="InterPro" id="IPR013785">
    <property type="entry name" value="Aldolase_TIM"/>
</dbReference>
<dbReference type="Pfam" id="PF03060">
    <property type="entry name" value="NMO"/>
    <property type="match status" value="1"/>
</dbReference>
<dbReference type="SUPFAM" id="SSF51412">
    <property type="entry name" value="Inosine monophosphate dehydrogenase (IMPDH)"/>
    <property type="match status" value="1"/>
</dbReference>
<keyword evidence="2" id="KW-0288">FMN</keyword>
<evidence type="ECO:0000256" key="3">
    <source>
        <dbReference type="ARBA" id="ARBA00023002"/>
    </source>
</evidence>
<organism evidence="4 5">
    <name type="scientific">Variovorax beijingensis</name>
    <dbReference type="NCBI Taxonomy" id="2496117"/>
    <lineage>
        <taxon>Bacteria</taxon>
        <taxon>Pseudomonadati</taxon>
        <taxon>Pseudomonadota</taxon>
        <taxon>Betaproteobacteria</taxon>
        <taxon>Burkholderiales</taxon>
        <taxon>Comamonadaceae</taxon>
        <taxon>Variovorax</taxon>
    </lineage>
</organism>
<dbReference type="AlphaFoldDB" id="A0A561BC97"/>
<dbReference type="RefSeq" id="WP_145746809.1">
    <property type="nucleotide sequence ID" value="NZ_VIVL01000012.1"/>
</dbReference>
<evidence type="ECO:0000313" key="5">
    <source>
        <dbReference type="Proteomes" id="UP000319722"/>
    </source>
</evidence>
<proteinExistence type="predicted"/>
<comment type="caution">
    <text evidence="4">The sequence shown here is derived from an EMBL/GenBank/DDBJ whole genome shotgun (WGS) entry which is preliminary data.</text>
</comment>
<keyword evidence="4" id="KW-0503">Monooxygenase</keyword>
<dbReference type="PANTHER" id="PTHR32332:SF20">
    <property type="entry name" value="2-NITROPROPANE DIOXYGENASE-LIKE PROTEIN"/>
    <property type="match status" value="1"/>
</dbReference>
<gene>
    <name evidence="4" type="ORF">FB547_11286</name>
</gene>
<name>A0A561BC97_9BURK</name>
<accession>A0A561BC97</accession>
<dbReference type="EMBL" id="VIVL01000012">
    <property type="protein sequence ID" value="TWD76450.1"/>
    <property type="molecule type" value="Genomic_DNA"/>
</dbReference>
<dbReference type="GO" id="GO:0018580">
    <property type="term" value="F:nitronate monooxygenase activity"/>
    <property type="evidence" value="ECO:0007669"/>
    <property type="project" value="InterPro"/>
</dbReference>
<protein>
    <submittedName>
        <fullName evidence="4">Nitronate monooxygenase</fullName>
    </submittedName>
</protein>
<dbReference type="Proteomes" id="UP000319722">
    <property type="component" value="Unassembled WGS sequence"/>
</dbReference>
<sequence>MSSSRQASAPESAAVLHRPVCELLKCSLPLVLAGTGGAAGPELVAAVTQAGGFGFLDTSEAPPARIREEVLAVRAHTDRHFGVEMNPAGTEPALLGAQIAACIELRVPVAGLLGAPSRTAVRQLREAGVVVACHVSSVSARCEAEGAGAQILIVQGREAGDPARGAQPLAAILADVLALASVPVLAAGGIADGTDIAAALAAGAQGAVLGPAALQAGAGEGQAEGAAPLETIASARSRLQQLASDAAASLRGRALRFPERVMLSSPVCYADELDAAYRSVRDR</sequence>
<evidence type="ECO:0000256" key="1">
    <source>
        <dbReference type="ARBA" id="ARBA00022630"/>
    </source>
</evidence>